<keyword evidence="3" id="KW-1185">Reference proteome</keyword>
<feature type="transmembrane region" description="Helical" evidence="1">
    <location>
        <begin position="121"/>
        <end position="147"/>
    </location>
</feature>
<keyword evidence="1" id="KW-0812">Transmembrane</keyword>
<name>A0AA36CKP1_9BILA</name>
<gene>
    <name evidence="2" type="ORF">MSPICULIGERA_LOCUS8469</name>
</gene>
<reference evidence="2" key="1">
    <citation type="submission" date="2023-06" db="EMBL/GenBank/DDBJ databases">
        <authorList>
            <person name="Delattre M."/>
        </authorList>
    </citation>
    <scope>NUCLEOTIDE SEQUENCE</scope>
    <source>
        <strain evidence="2">AF72</strain>
    </source>
</reference>
<feature type="transmembrane region" description="Helical" evidence="1">
    <location>
        <begin position="81"/>
        <end position="109"/>
    </location>
</feature>
<sequence>MPTESELAAFGCTNIVISGIFLCLQAWYCKFVWSKRPGWGSDFIPTLHLLNAVCDISQLCCHFWAGVQCLFPAQYLPGSPVFGGLVFGTWLNGAFYMNFFVVHRFLFIFMPFRVDFIITRLVTQLFTAATLIFLFLYMCMSTTVLFISYSATALSWAIDWRHSWEPGYRFLFFINELSNYLYRLHKSQMKARDLYLIMQMLISWLLSVVCWFLWEVFYDQNEQDFPKYLKNSVAWMLWNGYKPLSTLITLGLKPSLVQPNVSVKVVPAPENNRRRSTVASILPFHVTAH</sequence>
<keyword evidence="1" id="KW-0472">Membrane</keyword>
<organism evidence="2 3">
    <name type="scientific">Mesorhabditis spiculigera</name>
    <dbReference type="NCBI Taxonomy" id="96644"/>
    <lineage>
        <taxon>Eukaryota</taxon>
        <taxon>Metazoa</taxon>
        <taxon>Ecdysozoa</taxon>
        <taxon>Nematoda</taxon>
        <taxon>Chromadorea</taxon>
        <taxon>Rhabditida</taxon>
        <taxon>Rhabditina</taxon>
        <taxon>Rhabditomorpha</taxon>
        <taxon>Rhabditoidea</taxon>
        <taxon>Rhabditidae</taxon>
        <taxon>Mesorhabditinae</taxon>
        <taxon>Mesorhabditis</taxon>
    </lineage>
</organism>
<evidence type="ECO:0000313" key="3">
    <source>
        <dbReference type="Proteomes" id="UP001177023"/>
    </source>
</evidence>
<feature type="transmembrane region" description="Helical" evidence="1">
    <location>
        <begin position="7"/>
        <end position="28"/>
    </location>
</feature>
<accession>A0AA36CKP1</accession>
<evidence type="ECO:0000256" key="1">
    <source>
        <dbReference type="SAM" id="Phobius"/>
    </source>
</evidence>
<dbReference type="AlphaFoldDB" id="A0AA36CKP1"/>
<comment type="caution">
    <text evidence="2">The sequence shown here is derived from an EMBL/GenBank/DDBJ whole genome shotgun (WGS) entry which is preliminary data.</text>
</comment>
<dbReference type="Proteomes" id="UP001177023">
    <property type="component" value="Unassembled WGS sequence"/>
</dbReference>
<protein>
    <submittedName>
        <fullName evidence="2">Uncharacterized protein</fullName>
    </submittedName>
</protein>
<feature type="non-terminal residue" evidence="2">
    <location>
        <position position="1"/>
    </location>
</feature>
<dbReference type="EMBL" id="CATQJA010002216">
    <property type="protein sequence ID" value="CAJ0570016.1"/>
    <property type="molecule type" value="Genomic_DNA"/>
</dbReference>
<keyword evidence="1" id="KW-1133">Transmembrane helix</keyword>
<evidence type="ECO:0000313" key="2">
    <source>
        <dbReference type="EMBL" id="CAJ0570016.1"/>
    </source>
</evidence>
<feature type="transmembrane region" description="Helical" evidence="1">
    <location>
        <begin position="194"/>
        <end position="214"/>
    </location>
</feature>
<proteinExistence type="predicted"/>